<dbReference type="RefSeq" id="WP_179812476.1">
    <property type="nucleotide sequence ID" value="NZ_JACBZD010000001.1"/>
</dbReference>
<feature type="domain" description="DUF317" evidence="2">
    <location>
        <begin position="102"/>
        <end position="162"/>
    </location>
</feature>
<name>A0A852ZQ83_9ACTN</name>
<proteinExistence type="predicted"/>
<accession>A0A852ZQ83</accession>
<sequence>MIVTSPDWKLKVGFYGDDYVLWKIAAYDHDPFYPPRWIITANQNTPAEIVAGLTTVLARDHVEGEQRYLSGPPYYWADGTEPLVDSGWTPAPLDRPTVEFSSPDKQAGLVIARAVDDPHAASRLLWAGPGGWGTHVEITFTPYTPTHLIAATAAAMVDPTPVTRALRQIPRQLRGLLHLTPVAEAQAPPPRAAAATARTTAPGSSTAATTPPPATVPPTPQTRPAHRR</sequence>
<dbReference type="InterPro" id="IPR005523">
    <property type="entry name" value="DUF317_SPDY"/>
</dbReference>
<evidence type="ECO:0000256" key="1">
    <source>
        <dbReference type="SAM" id="MobiDB-lite"/>
    </source>
</evidence>
<comment type="caution">
    <text evidence="3">The sequence shown here is derived from an EMBL/GenBank/DDBJ whole genome shotgun (WGS) entry which is preliminary data.</text>
</comment>
<evidence type="ECO:0000259" key="2">
    <source>
        <dbReference type="Pfam" id="PF03771"/>
    </source>
</evidence>
<dbReference type="AlphaFoldDB" id="A0A852ZQ83"/>
<feature type="compositionally biased region" description="Low complexity" evidence="1">
    <location>
        <begin position="184"/>
        <end position="209"/>
    </location>
</feature>
<dbReference type="EMBL" id="JACBZD010000001">
    <property type="protein sequence ID" value="NYI03430.1"/>
    <property type="molecule type" value="Genomic_DNA"/>
</dbReference>
<dbReference type="Pfam" id="PF03771">
    <property type="entry name" value="SPDY"/>
    <property type="match status" value="2"/>
</dbReference>
<feature type="domain" description="DUF317" evidence="2">
    <location>
        <begin position="4"/>
        <end position="60"/>
    </location>
</feature>
<reference evidence="3 4" key="1">
    <citation type="submission" date="2020-07" db="EMBL/GenBank/DDBJ databases">
        <title>Sequencing the genomes of 1000 actinobacteria strains.</title>
        <authorList>
            <person name="Klenk H.-P."/>
        </authorList>
    </citation>
    <scope>NUCLEOTIDE SEQUENCE [LARGE SCALE GENOMIC DNA]</scope>
    <source>
        <strain evidence="3 4">DSM 42178</strain>
    </source>
</reference>
<evidence type="ECO:0000313" key="3">
    <source>
        <dbReference type="EMBL" id="NYI03430.1"/>
    </source>
</evidence>
<dbReference type="Proteomes" id="UP000567795">
    <property type="component" value="Unassembled WGS sequence"/>
</dbReference>
<evidence type="ECO:0000313" key="4">
    <source>
        <dbReference type="Proteomes" id="UP000567795"/>
    </source>
</evidence>
<feature type="region of interest" description="Disordered" evidence="1">
    <location>
        <begin position="184"/>
        <end position="228"/>
    </location>
</feature>
<feature type="compositionally biased region" description="Pro residues" evidence="1">
    <location>
        <begin position="210"/>
        <end position="221"/>
    </location>
</feature>
<gene>
    <name evidence="3" type="ORF">FHU37_000373</name>
</gene>
<keyword evidence="4" id="KW-1185">Reference proteome</keyword>
<organism evidence="3 4">
    <name type="scientific">Allostreptomyces psammosilenae</name>
    <dbReference type="NCBI Taxonomy" id="1892865"/>
    <lineage>
        <taxon>Bacteria</taxon>
        <taxon>Bacillati</taxon>
        <taxon>Actinomycetota</taxon>
        <taxon>Actinomycetes</taxon>
        <taxon>Kitasatosporales</taxon>
        <taxon>Streptomycetaceae</taxon>
        <taxon>Allostreptomyces</taxon>
    </lineage>
</organism>
<protein>
    <submittedName>
        <fullName evidence="3">Uncharacterized protein YndB with AHSA1/START domain</fullName>
    </submittedName>
</protein>